<comment type="caution">
    <text evidence="1">The sequence shown here is derived from an EMBL/GenBank/DDBJ whole genome shotgun (WGS) entry which is preliminary data.</text>
</comment>
<evidence type="ECO:0000313" key="2">
    <source>
        <dbReference type="Proteomes" id="UP000288168"/>
    </source>
</evidence>
<evidence type="ECO:0000313" key="1">
    <source>
        <dbReference type="EMBL" id="RSL69992.1"/>
    </source>
</evidence>
<dbReference type="EMBL" id="NKCI01000011">
    <property type="protein sequence ID" value="RSL69992.1"/>
    <property type="molecule type" value="Genomic_DNA"/>
</dbReference>
<keyword evidence="2" id="KW-1185">Reference proteome</keyword>
<organism evidence="1 2">
    <name type="scientific">Fusarium duplospermum</name>
    <dbReference type="NCBI Taxonomy" id="1325734"/>
    <lineage>
        <taxon>Eukaryota</taxon>
        <taxon>Fungi</taxon>
        <taxon>Dikarya</taxon>
        <taxon>Ascomycota</taxon>
        <taxon>Pezizomycotina</taxon>
        <taxon>Sordariomycetes</taxon>
        <taxon>Hypocreomycetidae</taxon>
        <taxon>Hypocreales</taxon>
        <taxon>Nectriaceae</taxon>
        <taxon>Fusarium</taxon>
        <taxon>Fusarium solani species complex</taxon>
    </lineage>
</organism>
<sequence length="96" mass="10463">MLLLFSSMQPRKMPRSADQNTCIMCAGLDDLLVCKFARGFVVISIGCSIIAIVQGSLHDLNTSHFAFMAAGAATTGYVTTCYLRQTCDGFHRPQAR</sequence>
<dbReference type="Proteomes" id="UP000288168">
    <property type="component" value="Unassembled WGS sequence"/>
</dbReference>
<dbReference type="AlphaFoldDB" id="A0A428QXC5"/>
<reference evidence="1 2" key="1">
    <citation type="submission" date="2017-06" db="EMBL/GenBank/DDBJ databases">
        <title>Comparative genomic analysis of Ambrosia Fusariam Clade fungi.</title>
        <authorList>
            <person name="Stajich J.E."/>
            <person name="Carrillo J."/>
            <person name="Kijimoto T."/>
            <person name="Eskalen A."/>
            <person name="O'Donnell K."/>
            <person name="Kasson M."/>
        </authorList>
    </citation>
    <scope>NUCLEOTIDE SEQUENCE [LARGE SCALE GENOMIC DNA]</scope>
    <source>
        <strain evidence="1 2">NRRL62584</strain>
    </source>
</reference>
<accession>A0A428QXC5</accession>
<name>A0A428QXC5_9HYPO</name>
<protein>
    <submittedName>
        <fullName evidence="1">Uncharacterized protein</fullName>
    </submittedName>
</protein>
<gene>
    <name evidence="1" type="ORF">CEP54_001963</name>
</gene>
<proteinExistence type="predicted"/>